<sequence>MKIHIVKKGDTLYALAKKYGITLEKLISMNSQIANPNELDVGMKIKVPSTPVPSSGHEIVHKHVVKEGDTLWKLSKAWGIPLQTMIDANPQLKNPNVLVIGQVVNIPKVQADGNVPAPNENVPPPSKEELTKPKSENTKPKSENTKPKEEITKPKSEVTKPKEEVNKPNVEVKPKEEVNKPNAEVNPKEEVNKPNAEVKPKEEVNKPNAEVKPKEEVNKPNAEVKPKEEVNKPNAEIKPKEEVTKPNAEIKPKEEVKKPKVEIVQPKVETKKPKSTTEFMYEMEKVNIVSPQNVPWVGNEQLHYNQPMNYPSSFNQPMGNQSFQNQPNIQHPFAAPAPSCPPNYEIPVPVLPQYVSPIPYESCGCNQINSNWYSSYIEPNVTPNIHPHIHPNIHPNVEPNIHPHIQPNVHPNIEPNIHPYIHPNIHPNVEPNIHPHIQPNVHPNIEPNIHPHIHPNVHPNIEPNIHPHIHPNVHPNIEPNIHPHIHPNVHPNVEPNIHPHIQPNVHPNIQPNMKPKVEPNSQLAPYDYHCMPTPIFCDPGFPPIPTAIYPPYPPVYGGAASTVPGYIQSAIPAAIPTGVWGPVGCQPFVYPCGYESEHGKHSYENQSWQNASNMHAPIMKENDSYMRPSGYSSDGVNYNPSLYGAIPGLANSSIESNASNAADIDGLGERAEGGVEEVDSNVDTENTEDKEGHISNVGSKGKQAKIKGTPSRTTKKKKSSKKTTAQERSSIKTRSIPWING</sequence>
<dbReference type="CDD" id="cd00118">
    <property type="entry name" value="LysM"/>
    <property type="match status" value="2"/>
</dbReference>
<feature type="compositionally biased region" description="Basic and acidic residues" evidence="2">
    <location>
        <begin position="126"/>
        <end position="179"/>
    </location>
</feature>
<feature type="domain" description="LysM" evidence="3">
    <location>
        <begin position="61"/>
        <end position="106"/>
    </location>
</feature>
<dbReference type="InterPro" id="IPR018392">
    <property type="entry name" value="LysM"/>
</dbReference>
<accession>A0ABT4H6C8</accession>
<keyword evidence="5" id="KW-1185">Reference proteome</keyword>
<evidence type="ECO:0000256" key="1">
    <source>
        <dbReference type="ARBA" id="ARBA00022737"/>
    </source>
</evidence>
<dbReference type="InterPro" id="IPR036779">
    <property type="entry name" value="LysM_dom_sf"/>
</dbReference>
<dbReference type="Gene3D" id="3.10.350.10">
    <property type="entry name" value="LysM domain"/>
    <property type="match status" value="2"/>
</dbReference>
<gene>
    <name evidence="4" type="ORF">M5X12_28975</name>
</gene>
<evidence type="ECO:0000313" key="5">
    <source>
        <dbReference type="Proteomes" id="UP001527181"/>
    </source>
</evidence>
<feature type="compositionally biased region" description="Basic and acidic residues" evidence="2">
    <location>
        <begin position="186"/>
        <end position="254"/>
    </location>
</feature>
<evidence type="ECO:0000313" key="4">
    <source>
        <dbReference type="EMBL" id="MCY9764531.1"/>
    </source>
</evidence>
<feature type="region of interest" description="Disordered" evidence="2">
    <location>
        <begin position="110"/>
        <end position="254"/>
    </location>
</feature>
<evidence type="ECO:0000259" key="3">
    <source>
        <dbReference type="PROSITE" id="PS51782"/>
    </source>
</evidence>
<dbReference type="Proteomes" id="UP001527181">
    <property type="component" value="Unassembled WGS sequence"/>
</dbReference>
<feature type="domain" description="LysM" evidence="3">
    <location>
        <begin position="2"/>
        <end position="47"/>
    </location>
</feature>
<dbReference type="InterPro" id="IPR051860">
    <property type="entry name" value="Plasmodium_CSP_Invasion"/>
</dbReference>
<dbReference type="PANTHER" id="PTHR44826:SF3">
    <property type="entry name" value="SPORE COAT PROTEIN SP85"/>
    <property type="match status" value="1"/>
</dbReference>
<dbReference type="PROSITE" id="PS51782">
    <property type="entry name" value="LYSM"/>
    <property type="match status" value="2"/>
</dbReference>
<feature type="region of interest" description="Disordered" evidence="2">
    <location>
        <begin position="672"/>
        <end position="741"/>
    </location>
</feature>
<keyword evidence="1" id="KW-0677">Repeat</keyword>
<dbReference type="SUPFAM" id="SSF54106">
    <property type="entry name" value="LysM domain"/>
    <property type="match status" value="2"/>
</dbReference>
<dbReference type="Pfam" id="PF01476">
    <property type="entry name" value="LysM"/>
    <property type="match status" value="2"/>
</dbReference>
<protein>
    <submittedName>
        <fullName evidence="4">LysM peptidoglycan-binding domain-containing protein</fullName>
    </submittedName>
</protein>
<dbReference type="RefSeq" id="WP_051135131.1">
    <property type="nucleotide sequence ID" value="NZ_JAMDNK010000059.1"/>
</dbReference>
<dbReference type="PANTHER" id="PTHR44826">
    <property type="entry name" value="SPORE COAT PROTEIN SP85"/>
    <property type="match status" value="1"/>
</dbReference>
<evidence type="ECO:0000256" key="2">
    <source>
        <dbReference type="SAM" id="MobiDB-lite"/>
    </source>
</evidence>
<name>A0ABT4H6C8_PAEAL</name>
<reference evidence="4 5" key="1">
    <citation type="submission" date="2022-05" db="EMBL/GenBank/DDBJ databases">
        <title>Genome Sequencing of Bee-Associated Microbes.</title>
        <authorList>
            <person name="Dunlap C."/>
        </authorList>
    </citation>
    <scope>NUCLEOTIDE SEQUENCE [LARGE SCALE GENOMIC DNA]</scope>
    <source>
        <strain evidence="4 5">NRRL B-04010</strain>
    </source>
</reference>
<feature type="compositionally biased region" description="Acidic residues" evidence="2">
    <location>
        <begin position="674"/>
        <end position="686"/>
    </location>
</feature>
<proteinExistence type="predicted"/>
<organism evidence="4 5">
    <name type="scientific">Paenibacillus alvei</name>
    <name type="common">Bacillus alvei</name>
    <dbReference type="NCBI Taxonomy" id="44250"/>
    <lineage>
        <taxon>Bacteria</taxon>
        <taxon>Bacillati</taxon>
        <taxon>Bacillota</taxon>
        <taxon>Bacilli</taxon>
        <taxon>Bacillales</taxon>
        <taxon>Paenibacillaceae</taxon>
        <taxon>Paenibacillus</taxon>
    </lineage>
</organism>
<dbReference type="SMART" id="SM00257">
    <property type="entry name" value="LysM"/>
    <property type="match status" value="2"/>
</dbReference>
<dbReference type="EMBL" id="JAMDNP010000093">
    <property type="protein sequence ID" value="MCY9764531.1"/>
    <property type="molecule type" value="Genomic_DNA"/>
</dbReference>
<comment type="caution">
    <text evidence="4">The sequence shown here is derived from an EMBL/GenBank/DDBJ whole genome shotgun (WGS) entry which is preliminary data.</text>
</comment>